<evidence type="ECO:0000256" key="1">
    <source>
        <dbReference type="SAM" id="Coils"/>
    </source>
</evidence>
<keyword evidence="1" id="KW-0175">Coiled coil</keyword>
<reference evidence="3 4" key="1">
    <citation type="submission" date="2020-01" db="EMBL/GenBank/DDBJ databases">
        <title>Genomes assembled from Gulf of Kutch pelagic sediment metagenomes.</title>
        <authorList>
            <person name="Chandrashekar M."/>
            <person name="Mahajan M.S."/>
            <person name="Dave K.J."/>
            <person name="Vatsa P."/>
            <person name="Nathani N.M."/>
        </authorList>
    </citation>
    <scope>NUCLEOTIDE SEQUENCE [LARGE SCALE GENOMIC DNA]</scope>
    <source>
        <strain evidence="3">KS3-K002</strain>
    </source>
</reference>
<comment type="caution">
    <text evidence="3">The sequence shown here is derived from an EMBL/GenBank/DDBJ whole genome shotgun (WGS) entry which is preliminary data.</text>
</comment>
<evidence type="ECO:0000256" key="2">
    <source>
        <dbReference type="SAM" id="Phobius"/>
    </source>
</evidence>
<keyword evidence="2" id="KW-1133">Transmembrane helix</keyword>
<dbReference type="AlphaFoldDB" id="A0AAE5C9N5"/>
<evidence type="ECO:0000313" key="3">
    <source>
        <dbReference type="EMBL" id="NIR75676.1"/>
    </source>
</evidence>
<dbReference type="Proteomes" id="UP000702544">
    <property type="component" value="Unassembled WGS sequence"/>
</dbReference>
<evidence type="ECO:0000313" key="4">
    <source>
        <dbReference type="Proteomes" id="UP000702544"/>
    </source>
</evidence>
<accession>A0AAE5C9N5</accession>
<evidence type="ECO:0008006" key="5">
    <source>
        <dbReference type="Google" id="ProtNLM"/>
    </source>
</evidence>
<feature type="transmembrane region" description="Helical" evidence="2">
    <location>
        <begin position="6"/>
        <end position="26"/>
    </location>
</feature>
<feature type="coiled-coil region" evidence="1">
    <location>
        <begin position="36"/>
        <end position="70"/>
    </location>
</feature>
<proteinExistence type="predicted"/>
<gene>
    <name evidence="3" type="ORF">GWO12_11290</name>
</gene>
<protein>
    <recommendedName>
        <fullName evidence="5">Phage shock protein B</fullName>
    </recommendedName>
</protein>
<dbReference type="EMBL" id="JAACAK010000089">
    <property type="protein sequence ID" value="NIR75676.1"/>
    <property type="molecule type" value="Genomic_DNA"/>
</dbReference>
<sequence>MDIEAILAIIFVLGVPSMALATHVVLRPLIREYARLKGLKADKEEVEARMAQLEDVVHDLDRQVNRLLEAERFRRELESGQERRSLPDL</sequence>
<keyword evidence="2" id="KW-0812">Transmembrane</keyword>
<keyword evidence="2" id="KW-0472">Membrane</keyword>
<name>A0AAE5C9N5_9BACT</name>
<organism evidence="3 4">
    <name type="scientific">Candidatus Kutchimonas denitrificans</name>
    <dbReference type="NCBI Taxonomy" id="3056748"/>
    <lineage>
        <taxon>Bacteria</taxon>
        <taxon>Pseudomonadati</taxon>
        <taxon>Gemmatimonadota</taxon>
        <taxon>Gemmatimonadia</taxon>
        <taxon>Candidatus Palauibacterales</taxon>
        <taxon>Candidatus Palauibacteraceae</taxon>
        <taxon>Candidatus Kutchimonas</taxon>
    </lineage>
</organism>